<sequence>MTKDAATGEAGRAERGEGYAVNAPYYDLILPRDHWDSLAGALRTLLPQARSVAEVGAGTGHFTEAMLGFLPADAEIFAIEPTRVMRAALVTRLARLPGARRRVTVLDQDALTAQPPVPLDAVVLLNLVMHFAPDERPRLWHRWAQRLRPGGVLVVETQYPQKAEPVPSTTVPGRVLGRRRYETVTRADVVGDDVVRWVNAYRTWEGDRLVGEEVAEFDCHVVSDERLAGELAAAGLTAVPDAPAGVHAWRR</sequence>
<dbReference type="Gene3D" id="3.40.50.150">
    <property type="entry name" value="Vaccinia Virus protein VP39"/>
    <property type="match status" value="1"/>
</dbReference>
<keyword evidence="3" id="KW-1185">Reference proteome</keyword>
<evidence type="ECO:0000313" key="2">
    <source>
        <dbReference type="EMBL" id="MBA8950249.1"/>
    </source>
</evidence>
<dbReference type="SUPFAM" id="SSF53335">
    <property type="entry name" value="S-adenosyl-L-methionine-dependent methyltransferases"/>
    <property type="match status" value="1"/>
</dbReference>
<feature type="domain" description="Methyltransferase type 12" evidence="1">
    <location>
        <begin position="54"/>
        <end position="153"/>
    </location>
</feature>
<gene>
    <name evidence="2" type="ORF">HNR61_001862</name>
</gene>
<reference evidence="2 3" key="1">
    <citation type="submission" date="2020-08" db="EMBL/GenBank/DDBJ databases">
        <title>Genomic Encyclopedia of Type Strains, Phase IV (KMG-IV): sequencing the most valuable type-strain genomes for metagenomic binning, comparative biology and taxonomic classification.</title>
        <authorList>
            <person name="Goeker M."/>
        </authorList>
    </citation>
    <scope>NUCLEOTIDE SEQUENCE [LARGE SCALE GENOMIC DNA]</scope>
    <source>
        <strain evidence="2 3">DSM 44197</strain>
    </source>
</reference>
<dbReference type="GO" id="GO:0008168">
    <property type="term" value="F:methyltransferase activity"/>
    <property type="evidence" value="ECO:0007669"/>
    <property type="project" value="UniProtKB-KW"/>
</dbReference>
<name>A0A7W3QK88_ACTNM</name>
<keyword evidence="2" id="KW-0489">Methyltransferase</keyword>
<dbReference type="EMBL" id="JACJIA010000002">
    <property type="protein sequence ID" value="MBA8950249.1"/>
    <property type="molecule type" value="Genomic_DNA"/>
</dbReference>
<comment type="caution">
    <text evidence="2">The sequence shown here is derived from an EMBL/GenBank/DDBJ whole genome shotgun (WGS) entry which is preliminary data.</text>
</comment>
<dbReference type="Proteomes" id="UP000572680">
    <property type="component" value="Unassembled WGS sequence"/>
</dbReference>
<dbReference type="InterPro" id="IPR029063">
    <property type="entry name" value="SAM-dependent_MTases_sf"/>
</dbReference>
<dbReference type="InterPro" id="IPR013217">
    <property type="entry name" value="Methyltransf_12"/>
</dbReference>
<proteinExistence type="predicted"/>
<evidence type="ECO:0000313" key="3">
    <source>
        <dbReference type="Proteomes" id="UP000572680"/>
    </source>
</evidence>
<protein>
    <submittedName>
        <fullName evidence="2">SAM-dependent methyltransferase</fullName>
    </submittedName>
</protein>
<keyword evidence="2" id="KW-0808">Transferase</keyword>
<organism evidence="2 3">
    <name type="scientific">Actinomadura namibiensis</name>
    <dbReference type="NCBI Taxonomy" id="182080"/>
    <lineage>
        <taxon>Bacteria</taxon>
        <taxon>Bacillati</taxon>
        <taxon>Actinomycetota</taxon>
        <taxon>Actinomycetes</taxon>
        <taxon>Streptosporangiales</taxon>
        <taxon>Thermomonosporaceae</taxon>
        <taxon>Actinomadura</taxon>
    </lineage>
</organism>
<accession>A0A7W3QK88</accession>
<dbReference type="CDD" id="cd02440">
    <property type="entry name" value="AdoMet_MTases"/>
    <property type="match status" value="1"/>
</dbReference>
<dbReference type="AlphaFoldDB" id="A0A7W3QK88"/>
<dbReference type="GO" id="GO:0032259">
    <property type="term" value="P:methylation"/>
    <property type="evidence" value="ECO:0007669"/>
    <property type="project" value="UniProtKB-KW"/>
</dbReference>
<dbReference type="RefSeq" id="WP_182842699.1">
    <property type="nucleotide sequence ID" value="NZ_BAAALP010000035.1"/>
</dbReference>
<dbReference type="Pfam" id="PF08242">
    <property type="entry name" value="Methyltransf_12"/>
    <property type="match status" value="1"/>
</dbReference>
<evidence type="ECO:0000259" key="1">
    <source>
        <dbReference type="Pfam" id="PF08242"/>
    </source>
</evidence>